<comment type="similarity">
    <text evidence="6">Belongs to the class IV-like SAM-binding methyltransferase superfamily. RNA methyltransferase TrmH family. TrmL subfamily.</text>
</comment>
<dbReference type="EC" id="2.1.1.207" evidence="6"/>
<comment type="caution">
    <text evidence="9">The sequence shown here is derived from an EMBL/GenBank/DDBJ whole genome shotgun (WGS) entry which is preliminary data.</text>
</comment>
<dbReference type="InterPro" id="IPR029028">
    <property type="entry name" value="Alpha/beta_knot_MTases"/>
</dbReference>
<proteinExistence type="inferred from homology"/>
<keyword evidence="10" id="KW-1185">Reference proteome</keyword>
<keyword evidence="4 6" id="KW-0949">S-adenosyl-L-methionine</keyword>
<reference evidence="10" key="1">
    <citation type="journal article" date="2019" name="Int. J. Syst. Evol. Microbiol.">
        <title>The Global Catalogue of Microorganisms (GCM) 10K type strain sequencing project: providing services to taxonomists for standard genome sequencing and annotation.</title>
        <authorList>
            <consortium name="The Broad Institute Genomics Platform"/>
            <consortium name="The Broad Institute Genome Sequencing Center for Infectious Disease"/>
            <person name="Wu L."/>
            <person name="Ma J."/>
        </authorList>
    </citation>
    <scope>NUCLEOTIDE SEQUENCE [LARGE SCALE GENOMIC DNA]</scope>
    <source>
        <strain evidence="10">CGMCC 4.7192</strain>
    </source>
</reference>
<dbReference type="RefSeq" id="WP_380247700.1">
    <property type="nucleotide sequence ID" value="NZ_JBHUII010000001.1"/>
</dbReference>
<feature type="transmembrane region" description="Helical" evidence="7">
    <location>
        <begin position="41"/>
        <end position="62"/>
    </location>
</feature>
<name>A0ABW5BDY3_9PROT</name>
<sequence>MSLNGKCRFFQHFGILVTYLKIISMRLALYQPDIPQNTGTMLRMATCLNVAVDIIEPCGFVLNDKRMKRSGMDYLDQTELVTHSSWGAFNQTRDIPSHSQEPSGRLILLSTKATTNYIDFSFRPNDTLMVGQESAGVPDDVHNSVDASVLIPMALGARSLNIAVSAAMVLGEALRQTRGFPSAARS</sequence>
<feature type="binding site" evidence="6">
    <location>
        <position position="109"/>
    </location>
    <ligand>
        <name>S-adenosyl-L-methionine</name>
        <dbReference type="ChEBI" id="CHEBI:59789"/>
    </ligand>
</feature>
<feature type="binding site" evidence="6">
    <location>
        <position position="159"/>
    </location>
    <ligand>
        <name>S-adenosyl-L-methionine</name>
        <dbReference type="ChEBI" id="CHEBI:59789"/>
    </ligand>
</feature>
<dbReference type="PANTHER" id="PTHR42971:SF1">
    <property type="entry name" value="TRNA (CYTIDINE(34)-2'-O)-METHYLTRANSFERASE"/>
    <property type="match status" value="1"/>
</dbReference>
<accession>A0ABW5BDY3</accession>
<comment type="catalytic activity">
    <reaction evidence="6">
        <text>5-carboxymethylaminomethyluridine(34) in tRNA(Leu) + S-adenosyl-L-methionine = 5-carboxymethylaminomethyl-2'-O-methyluridine(34) in tRNA(Leu) + S-adenosyl-L-homocysteine + H(+)</text>
        <dbReference type="Rhea" id="RHEA:43088"/>
        <dbReference type="Rhea" id="RHEA-COMP:10333"/>
        <dbReference type="Rhea" id="RHEA-COMP:10334"/>
        <dbReference type="ChEBI" id="CHEBI:15378"/>
        <dbReference type="ChEBI" id="CHEBI:57856"/>
        <dbReference type="ChEBI" id="CHEBI:59789"/>
        <dbReference type="ChEBI" id="CHEBI:74508"/>
        <dbReference type="ChEBI" id="CHEBI:74511"/>
        <dbReference type="EC" id="2.1.1.207"/>
    </reaction>
</comment>
<dbReference type="InterPro" id="IPR029026">
    <property type="entry name" value="tRNA_m1G_MTases_N"/>
</dbReference>
<keyword evidence="7" id="KW-0812">Transmembrane</keyword>
<evidence type="ECO:0000256" key="3">
    <source>
        <dbReference type="ARBA" id="ARBA00022679"/>
    </source>
</evidence>
<evidence type="ECO:0000256" key="2">
    <source>
        <dbReference type="ARBA" id="ARBA00022603"/>
    </source>
</evidence>
<dbReference type="Proteomes" id="UP001597294">
    <property type="component" value="Unassembled WGS sequence"/>
</dbReference>
<evidence type="ECO:0000256" key="4">
    <source>
        <dbReference type="ARBA" id="ARBA00022691"/>
    </source>
</evidence>
<evidence type="ECO:0000259" key="8">
    <source>
        <dbReference type="Pfam" id="PF00588"/>
    </source>
</evidence>
<evidence type="ECO:0000256" key="7">
    <source>
        <dbReference type="SAM" id="Phobius"/>
    </source>
</evidence>
<gene>
    <name evidence="6" type="primary">trmL</name>
    <name evidence="9" type="ORF">ACFSKO_01595</name>
</gene>
<evidence type="ECO:0000256" key="6">
    <source>
        <dbReference type="HAMAP-Rule" id="MF_01885"/>
    </source>
</evidence>
<comment type="catalytic activity">
    <reaction evidence="6">
        <text>cytidine(34) in tRNA + S-adenosyl-L-methionine = 2'-O-methylcytidine(34) in tRNA + S-adenosyl-L-homocysteine + H(+)</text>
        <dbReference type="Rhea" id="RHEA:43084"/>
        <dbReference type="Rhea" id="RHEA-COMP:10331"/>
        <dbReference type="Rhea" id="RHEA-COMP:10332"/>
        <dbReference type="ChEBI" id="CHEBI:15378"/>
        <dbReference type="ChEBI" id="CHEBI:57856"/>
        <dbReference type="ChEBI" id="CHEBI:59789"/>
        <dbReference type="ChEBI" id="CHEBI:74495"/>
        <dbReference type="ChEBI" id="CHEBI:82748"/>
        <dbReference type="EC" id="2.1.1.207"/>
    </reaction>
</comment>
<dbReference type="InterPro" id="IPR001537">
    <property type="entry name" value="SpoU_MeTrfase"/>
</dbReference>
<keyword evidence="3 6" id="KW-0808">Transferase</keyword>
<dbReference type="Pfam" id="PF00588">
    <property type="entry name" value="SpoU_methylase"/>
    <property type="match status" value="1"/>
</dbReference>
<keyword evidence="7" id="KW-1133">Transmembrane helix</keyword>
<dbReference type="PIRSF" id="PIRSF029256">
    <property type="entry name" value="SpoU_TrmH_prd"/>
    <property type="match status" value="1"/>
</dbReference>
<evidence type="ECO:0000256" key="5">
    <source>
        <dbReference type="ARBA" id="ARBA00022694"/>
    </source>
</evidence>
<keyword evidence="5 6" id="KW-0819">tRNA processing</keyword>
<evidence type="ECO:0000256" key="1">
    <source>
        <dbReference type="ARBA" id="ARBA00022490"/>
    </source>
</evidence>
<keyword evidence="2 6" id="KW-0489">Methyltransferase</keyword>
<feature type="transmembrane region" description="Helical" evidence="7">
    <location>
        <begin position="12"/>
        <end position="29"/>
    </location>
</feature>
<dbReference type="CDD" id="cd18094">
    <property type="entry name" value="SpoU-like_TrmL"/>
    <property type="match status" value="1"/>
</dbReference>
<evidence type="ECO:0000313" key="10">
    <source>
        <dbReference type="Proteomes" id="UP001597294"/>
    </source>
</evidence>
<dbReference type="InterPro" id="IPR016914">
    <property type="entry name" value="TrmL"/>
</dbReference>
<evidence type="ECO:0000313" key="9">
    <source>
        <dbReference type="EMBL" id="MFD2204282.1"/>
    </source>
</evidence>
<dbReference type="PANTHER" id="PTHR42971">
    <property type="entry name" value="TRNA (CYTIDINE(34)-2'-O)-METHYLTRANSFERASE"/>
    <property type="match status" value="1"/>
</dbReference>
<dbReference type="HAMAP" id="MF_01885">
    <property type="entry name" value="tRNA_methyltr_TrmL"/>
    <property type="match status" value="1"/>
</dbReference>
<feature type="binding site" evidence="6">
    <location>
        <position position="151"/>
    </location>
    <ligand>
        <name>S-adenosyl-L-methionine</name>
        <dbReference type="ChEBI" id="CHEBI:59789"/>
    </ligand>
</feature>
<keyword evidence="1 6" id="KW-0963">Cytoplasm</keyword>
<keyword evidence="7" id="KW-0472">Membrane</keyword>
<comment type="subcellular location">
    <subcellularLocation>
        <location evidence="6">Cytoplasm</location>
    </subcellularLocation>
</comment>
<comment type="subunit">
    <text evidence="6">Homodimer.</text>
</comment>
<comment type="function">
    <text evidence="6">Methylates the ribose at the nucleotide 34 wobble position in the two leucyl isoacceptors tRNA(Leu)(CmAA) and tRNA(Leu)(cmnm5UmAA). Catalyzes the methyl transfer from S-adenosyl-L-methionine to the 2'-OH of the wobble nucleotide.</text>
</comment>
<dbReference type="SUPFAM" id="SSF75217">
    <property type="entry name" value="alpha/beta knot"/>
    <property type="match status" value="1"/>
</dbReference>
<feature type="domain" description="tRNA/rRNA methyltransferase SpoU type" evidence="8">
    <location>
        <begin position="25"/>
        <end position="170"/>
    </location>
</feature>
<dbReference type="Gene3D" id="3.40.1280.10">
    <property type="match status" value="1"/>
</dbReference>
<organism evidence="9 10">
    <name type="scientific">Kiloniella antarctica</name>
    <dbReference type="NCBI Taxonomy" id="1550907"/>
    <lineage>
        <taxon>Bacteria</taxon>
        <taxon>Pseudomonadati</taxon>
        <taxon>Pseudomonadota</taxon>
        <taxon>Alphaproteobacteria</taxon>
        <taxon>Rhodospirillales</taxon>
        <taxon>Kiloniellaceae</taxon>
        <taxon>Kiloniella</taxon>
    </lineage>
</organism>
<feature type="binding site" evidence="6">
    <location>
        <position position="131"/>
    </location>
    <ligand>
        <name>S-adenosyl-L-methionine</name>
        <dbReference type="ChEBI" id="CHEBI:59789"/>
    </ligand>
</feature>
<protein>
    <recommendedName>
        <fullName evidence="6">tRNA (cytidine(34)-2'-O)-methyltransferase</fullName>
        <ecNumber evidence="6">2.1.1.207</ecNumber>
    </recommendedName>
    <alternativeName>
        <fullName evidence="6">tRNA (cytidine/uridine-2'-O-)-methyltransferase TrmL</fullName>
    </alternativeName>
</protein>
<dbReference type="EMBL" id="JBHUII010000001">
    <property type="protein sequence ID" value="MFD2204282.1"/>
    <property type="molecule type" value="Genomic_DNA"/>
</dbReference>